<gene>
    <name evidence="2" type="ORF">GALL_55780</name>
</gene>
<name>A0A1J5SXC5_9ZZZZ</name>
<dbReference type="InterPro" id="IPR024775">
    <property type="entry name" value="DinB-like"/>
</dbReference>
<reference evidence="2" key="1">
    <citation type="submission" date="2016-10" db="EMBL/GenBank/DDBJ databases">
        <title>Sequence of Gallionella enrichment culture.</title>
        <authorList>
            <person name="Poehlein A."/>
            <person name="Muehling M."/>
            <person name="Daniel R."/>
        </authorList>
    </citation>
    <scope>NUCLEOTIDE SEQUENCE</scope>
</reference>
<dbReference type="EMBL" id="MLJW01000015">
    <property type="protein sequence ID" value="OIR13193.1"/>
    <property type="molecule type" value="Genomic_DNA"/>
</dbReference>
<sequence length="169" mass="19243">MARPQQGEYGAFYQTYIDKTKSDSVKSLIENNSSALTHFVMNLPESKADYAYAEGKWTIKDLLQHMIDTERIMVYRALTIARNDTFNLPGFDENNYAASANASTRILQSLKEEFAAVRKSTDLFLLSLSEEQLQQKGIANSNPITVNSLAYIIYGHALHHKQIIEERYL</sequence>
<organism evidence="2">
    <name type="scientific">mine drainage metagenome</name>
    <dbReference type="NCBI Taxonomy" id="410659"/>
    <lineage>
        <taxon>unclassified sequences</taxon>
        <taxon>metagenomes</taxon>
        <taxon>ecological metagenomes</taxon>
    </lineage>
</organism>
<dbReference type="InterPro" id="IPR034660">
    <property type="entry name" value="DinB/YfiT-like"/>
</dbReference>
<proteinExistence type="predicted"/>
<dbReference type="Pfam" id="PF12867">
    <property type="entry name" value="DinB_2"/>
    <property type="match status" value="1"/>
</dbReference>
<evidence type="ECO:0000259" key="1">
    <source>
        <dbReference type="Pfam" id="PF12867"/>
    </source>
</evidence>
<evidence type="ECO:0000313" key="2">
    <source>
        <dbReference type="EMBL" id="OIR13193.1"/>
    </source>
</evidence>
<dbReference type="SUPFAM" id="SSF109854">
    <property type="entry name" value="DinB/YfiT-like putative metalloenzymes"/>
    <property type="match status" value="1"/>
</dbReference>
<comment type="caution">
    <text evidence="2">The sequence shown here is derived from an EMBL/GenBank/DDBJ whole genome shotgun (WGS) entry which is preliminary data.</text>
</comment>
<feature type="domain" description="DinB-like" evidence="1">
    <location>
        <begin position="32"/>
        <end position="164"/>
    </location>
</feature>
<accession>A0A1J5SXC5</accession>
<dbReference type="AlphaFoldDB" id="A0A1J5SXC5"/>
<dbReference type="Gene3D" id="1.20.120.450">
    <property type="entry name" value="dinb family like domain"/>
    <property type="match status" value="1"/>
</dbReference>
<protein>
    <submittedName>
        <fullName evidence="2">DinB superfamily protein</fullName>
    </submittedName>
</protein>